<proteinExistence type="predicted"/>
<gene>
    <name evidence="1" type="ORF">LTRI10_LOCUS33153</name>
</gene>
<accession>A0AAV2F3A7</accession>
<evidence type="ECO:0000313" key="2">
    <source>
        <dbReference type="Proteomes" id="UP001497516"/>
    </source>
</evidence>
<protein>
    <recommendedName>
        <fullName evidence="3">Secreted protein</fullName>
    </recommendedName>
</protein>
<keyword evidence="2" id="KW-1185">Reference proteome</keyword>
<sequence>MAQPRWRPNLSLGAVVFFLRHRIFTHSLRLLHPFSLAGQLAGSNFAHPPTSRVLVVVAIPLRLSTLSLWSSVPESKHLCFHSRSRILDLN</sequence>
<dbReference type="Proteomes" id="UP001497516">
    <property type="component" value="Chromosome 6"/>
</dbReference>
<reference evidence="1 2" key="1">
    <citation type="submission" date="2024-04" db="EMBL/GenBank/DDBJ databases">
        <authorList>
            <person name="Fracassetti M."/>
        </authorList>
    </citation>
    <scope>NUCLEOTIDE SEQUENCE [LARGE SCALE GENOMIC DNA]</scope>
</reference>
<evidence type="ECO:0008006" key="3">
    <source>
        <dbReference type="Google" id="ProtNLM"/>
    </source>
</evidence>
<name>A0AAV2F3A7_9ROSI</name>
<evidence type="ECO:0000313" key="1">
    <source>
        <dbReference type="EMBL" id="CAL1392514.1"/>
    </source>
</evidence>
<dbReference type="EMBL" id="OZ034819">
    <property type="protein sequence ID" value="CAL1392514.1"/>
    <property type="molecule type" value="Genomic_DNA"/>
</dbReference>
<dbReference type="AlphaFoldDB" id="A0AAV2F3A7"/>
<organism evidence="1 2">
    <name type="scientific">Linum trigynum</name>
    <dbReference type="NCBI Taxonomy" id="586398"/>
    <lineage>
        <taxon>Eukaryota</taxon>
        <taxon>Viridiplantae</taxon>
        <taxon>Streptophyta</taxon>
        <taxon>Embryophyta</taxon>
        <taxon>Tracheophyta</taxon>
        <taxon>Spermatophyta</taxon>
        <taxon>Magnoliopsida</taxon>
        <taxon>eudicotyledons</taxon>
        <taxon>Gunneridae</taxon>
        <taxon>Pentapetalae</taxon>
        <taxon>rosids</taxon>
        <taxon>fabids</taxon>
        <taxon>Malpighiales</taxon>
        <taxon>Linaceae</taxon>
        <taxon>Linum</taxon>
    </lineage>
</organism>